<dbReference type="HOGENOM" id="CLU_049220_0_0_1"/>
<name>A0A0C2XZQ2_SERVB</name>
<feature type="compositionally biased region" description="Low complexity" evidence="2">
    <location>
        <begin position="84"/>
        <end position="93"/>
    </location>
</feature>
<accession>A0A0C2XZQ2</accession>
<feature type="compositionally biased region" description="Polar residues" evidence="2">
    <location>
        <begin position="117"/>
        <end position="130"/>
    </location>
</feature>
<evidence type="ECO:0008006" key="6">
    <source>
        <dbReference type="Google" id="ProtNLM"/>
    </source>
</evidence>
<evidence type="ECO:0000313" key="3">
    <source>
        <dbReference type="EMBL" id="KIM34337.1"/>
    </source>
</evidence>
<dbReference type="Proteomes" id="UP000054097">
    <property type="component" value="Unassembled WGS sequence"/>
</dbReference>
<feature type="coiled-coil region" evidence="1">
    <location>
        <begin position="213"/>
        <end position="289"/>
    </location>
</feature>
<evidence type="ECO:0000313" key="4">
    <source>
        <dbReference type="EMBL" id="KIM34342.1"/>
    </source>
</evidence>
<feature type="coiled-coil region" evidence="1">
    <location>
        <begin position="361"/>
        <end position="388"/>
    </location>
</feature>
<keyword evidence="1" id="KW-0175">Coiled coil</keyword>
<keyword evidence="5" id="KW-1185">Reference proteome</keyword>
<proteinExistence type="predicted"/>
<feature type="compositionally biased region" description="Low complexity" evidence="2">
    <location>
        <begin position="161"/>
        <end position="175"/>
    </location>
</feature>
<gene>
    <name evidence="3" type="ORF">M408DRAFT_19260</name>
    <name evidence="4" type="ORF">M408DRAFT_19265</name>
</gene>
<dbReference type="AlphaFoldDB" id="A0A0C2XZQ2"/>
<dbReference type="OrthoDB" id="6088208at2759"/>
<feature type="region of interest" description="Disordered" evidence="2">
    <location>
        <begin position="69"/>
        <end position="191"/>
    </location>
</feature>
<feature type="compositionally biased region" description="Polar residues" evidence="2">
    <location>
        <begin position="22"/>
        <end position="32"/>
    </location>
</feature>
<reference evidence="5" key="2">
    <citation type="submission" date="2015-01" db="EMBL/GenBank/DDBJ databases">
        <title>Evolutionary Origins and Diversification of the Mycorrhizal Mutualists.</title>
        <authorList>
            <consortium name="DOE Joint Genome Institute"/>
            <consortium name="Mycorrhizal Genomics Consortium"/>
            <person name="Kohler A."/>
            <person name="Kuo A."/>
            <person name="Nagy L.G."/>
            <person name="Floudas D."/>
            <person name="Copeland A."/>
            <person name="Barry K.W."/>
            <person name="Cichocki N."/>
            <person name="Veneault-Fourrey C."/>
            <person name="LaButti K."/>
            <person name="Lindquist E.A."/>
            <person name="Lipzen A."/>
            <person name="Lundell T."/>
            <person name="Morin E."/>
            <person name="Murat C."/>
            <person name="Riley R."/>
            <person name="Ohm R."/>
            <person name="Sun H."/>
            <person name="Tunlid A."/>
            <person name="Henrissat B."/>
            <person name="Grigoriev I.V."/>
            <person name="Hibbett D.S."/>
            <person name="Martin F."/>
        </authorList>
    </citation>
    <scope>NUCLEOTIDE SEQUENCE [LARGE SCALE GENOMIC DNA]</scope>
    <source>
        <strain evidence="5">MAFF 305830</strain>
    </source>
</reference>
<evidence type="ECO:0000313" key="5">
    <source>
        <dbReference type="Proteomes" id="UP000054097"/>
    </source>
</evidence>
<feature type="region of interest" description="Disordered" evidence="2">
    <location>
        <begin position="1"/>
        <end position="38"/>
    </location>
</feature>
<evidence type="ECO:0000256" key="2">
    <source>
        <dbReference type="SAM" id="MobiDB-lite"/>
    </source>
</evidence>
<dbReference type="STRING" id="933852.A0A0C2XZQ2"/>
<organism evidence="3 5">
    <name type="scientific">Serendipita vermifera MAFF 305830</name>
    <dbReference type="NCBI Taxonomy" id="933852"/>
    <lineage>
        <taxon>Eukaryota</taxon>
        <taxon>Fungi</taxon>
        <taxon>Dikarya</taxon>
        <taxon>Basidiomycota</taxon>
        <taxon>Agaricomycotina</taxon>
        <taxon>Agaricomycetes</taxon>
        <taxon>Sebacinales</taxon>
        <taxon>Serendipitaceae</taxon>
        <taxon>Serendipita</taxon>
    </lineage>
</organism>
<reference evidence="3" key="3">
    <citation type="submission" date="2015-02" db="EMBL/GenBank/DDBJ databases">
        <title>Evolutionary Origins and Diversification of the Mycorrhizal Mutualists.</title>
        <authorList>
            <consortium name="DOE Joint Genome Institute"/>
            <consortium name="Mycorrhizal Genomics Consortium"/>
            <person name="Kohler A."/>
            <person name="Kuo A."/>
            <person name="Nagy L.G."/>
            <person name="Floudas D."/>
            <person name="Copeland A."/>
            <person name="Barry K.W."/>
            <person name="Cichocki N."/>
            <person name="Veneault-Fourrey C."/>
            <person name="LaButti K."/>
            <person name="Lindquist E.A."/>
            <person name="Lipzen A."/>
            <person name="Lundell T."/>
            <person name="Morin E."/>
            <person name="Murat C."/>
            <person name="Riley R."/>
            <person name="Ohm R."/>
            <person name="Sun H."/>
            <person name="Tunlid A."/>
            <person name="Henrissat B."/>
            <person name="Grigoriev I.V."/>
            <person name="Hibbett D.S."/>
            <person name="Martin F."/>
        </authorList>
    </citation>
    <scope>NUCLEOTIDE SEQUENCE</scope>
    <source>
        <strain evidence="3">MAFF 305830</strain>
    </source>
</reference>
<protein>
    <recommendedName>
        <fullName evidence="6">SWI5-dependent HO expression protein 3</fullName>
    </recommendedName>
</protein>
<dbReference type="EMBL" id="KN824277">
    <property type="protein sequence ID" value="KIM34337.1"/>
    <property type="molecule type" value="Genomic_DNA"/>
</dbReference>
<feature type="compositionally biased region" description="Low complexity" evidence="2">
    <location>
        <begin position="1"/>
        <end position="21"/>
    </location>
</feature>
<evidence type="ECO:0000256" key="1">
    <source>
        <dbReference type="SAM" id="Coils"/>
    </source>
</evidence>
<dbReference type="EMBL" id="KN824277">
    <property type="protein sequence ID" value="KIM34342.1"/>
    <property type="molecule type" value="Genomic_DNA"/>
</dbReference>
<reference evidence="3 5" key="1">
    <citation type="submission" date="2014-04" db="EMBL/GenBank/DDBJ databases">
        <authorList>
            <consortium name="DOE Joint Genome Institute"/>
            <person name="Kuo A."/>
            <person name="Zuccaro A."/>
            <person name="Kohler A."/>
            <person name="Nagy L.G."/>
            <person name="Floudas D."/>
            <person name="Copeland A."/>
            <person name="Barry K.W."/>
            <person name="Cichocki N."/>
            <person name="Veneault-Fourrey C."/>
            <person name="LaButti K."/>
            <person name="Lindquist E.A."/>
            <person name="Lipzen A."/>
            <person name="Lundell T."/>
            <person name="Morin E."/>
            <person name="Murat C."/>
            <person name="Sun H."/>
            <person name="Tunlid A."/>
            <person name="Henrissat B."/>
            <person name="Grigoriev I.V."/>
            <person name="Hibbett D.S."/>
            <person name="Martin F."/>
            <person name="Nordberg H.P."/>
            <person name="Cantor M.N."/>
            <person name="Hua S.X."/>
        </authorList>
    </citation>
    <scope>NUCLEOTIDE SEQUENCE [LARGE SCALE GENOMIC DNA]</scope>
    <source>
        <strain evidence="3 5">MAFF 305830</strain>
    </source>
</reference>
<sequence length="475" mass="52108">MAHSLQRPSSRPSSRGSMRNSQASPGPSSAWNSEDPVSLRGQMSTLKHEIRLKMAQFNALEFRLQVAPRPLPGEFSGPPPSPPSTSFSLPTSTPRRRNQNLPSHEEGIPMLGVANGPNGTTSKRSQSPTRSIHRIPVSAVSQARSLAENGGSPIPTVEEPAAINGASANGGNHSGLLDPPSPNSQHRKSLHTGNTTKVLADLQAGVVHARTALENTRSQLRLAQRSVAQLTRANEDLKDGRERLRLENESLNNVVARKERLLQEMLERARKAEDEAKELRAQLKSDSTNQKKALREMQITLKESTALSEKSQREYITLKDAVKGLQDGWQADVESLRSQLKGKEETWKKEIEDVNLKYRGLVKLTQAAQAERAKMEALKAESRALDAKFEDVFKDELRSLTESIGNSTKASDDASSTVQEMSSELARIRRLMRMGLRNSGIITVPPILQDTDLHTTTTTLEPDTLRTSPTGVGEG</sequence>